<dbReference type="SUPFAM" id="SSF47473">
    <property type="entry name" value="EF-hand"/>
    <property type="match status" value="1"/>
</dbReference>
<keyword evidence="10" id="KW-0594">Phospholipid biosynthesis</keyword>
<reference evidence="15" key="1">
    <citation type="submission" date="2021-01" db="EMBL/GenBank/DDBJ databases">
        <authorList>
            <person name="Corre E."/>
            <person name="Pelletier E."/>
            <person name="Niang G."/>
            <person name="Scheremetjew M."/>
            <person name="Finn R."/>
            <person name="Kale V."/>
            <person name="Holt S."/>
            <person name="Cochrane G."/>
            <person name="Meng A."/>
            <person name="Brown T."/>
            <person name="Cohen L."/>
        </authorList>
    </citation>
    <scope>NUCLEOTIDE SEQUENCE</scope>
    <source>
        <strain evidence="15">CCMP645</strain>
    </source>
</reference>
<organism evidence="15">
    <name type="scientific">Chrysotila carterae</name>
    <name type="common">Marine alga</name>
    <name type="synonym">Syracosphaera carterae</name>
    <dbReference type="NCBI Taxonomy" id="13221"/>
    <lineage>
        <taxon>Eukaryota</taxon>
        <taxon>Haptista</taxon>
        <taxon>Haptophyta</taxon>
        <taxon>Prymnesiophyceae</taxon>
        <taxon>Isochrysidales</taxon>
        <taxon>Isochrysidaceae</taxon>
        <taxon>Chrysotila</taxon>
    </lineage>
</organism>
<dbReference type="GO" id="GO:0008374">
    <property type="term" value="F:O-acyltransferase activity"/>
    <property type="evidence" value="ECO:0007669"/>
    <property type="project" value="InterPro"/>
</dbReference>
<keyword evidence="11" id="KW-1208">Phospholipid metabolism</keyword>
<feature type="domain" description="EF-hand" evidence="14">
    <location>
        <begin position="381"/>
        <end position="416"/>
    </location>
</feature>
<feature type="region of interest" description="Disordered" evidence="13">
    <location>
        <begin position="1"/>
        <end position="25"/>
    </location>
</feature>
<feature type="compositionally biased region" description="Polar residues" evidence="13">
    <location>
        <begin position="504"/>
        <end position="514"/>
    </location>
</feature>
<evidence type="ECO:0000256" key="3">
    <source>
        <dbReference type="ARBA" id="ARBA00008655"/>
    </source>
</evidence>
<dbReference type="CDD" id="cd07991">
    <property type="entry name" value="LPLAT_LPCAT1-like"/>
    <property type="match status" value="1"/>
</dbReference>
<evidence type="ECO:0000256" key="6">
    <source>
        <dbReference type="ARBA" id="ARBA00022692"/>
    </source>
</evidence>
<dbReference type="UniPathway" id="UPA00085"/>
<comment type="subcellular location">
    <subcellularLocation>
        <location evidence="1">Membrane</location>
    </subcellularLocation>
</comment>
<evidence type="ECO:0000256" key="13">
    <source>
        <dbReference type="SAM" id="MobiDB-lite"/>
    </source>
</evidence>
<dbReference type="InterPro" id="IPR045252">
    <property type="entry name" value="LPCAT1-like"/>
</dbReference>
<comment type="similarity">
    <text evidence="3">Belongs to the 1-acyl-sn-glycerol-3-phosphate acyltransferase family.</text>
</comment>
<keyword evidence="6" id="KW-0812">Transmembrane</keyword>
<evidence type="ECO:0000256" key="1">
    <source>
        <dbReference type="ARBA" id="ARBA00004370"/>
    </source>
</evidence>
<dbReference type="InterPro" id="IPR002123">
    <property type="entry name" value="Plipid/glycerol_acylTrfase"/>
</dbReference>
<evidence type="ECO:0000313" key="15">
    <source>
        <dbReference type="EMBL" id="CAE0776722.1"/>
    </source>
</evidence>
<dbReference type="GO" id="GO:0005509">
    <property type="term" value="F:calcium ion binding"/>
    <property type="evidence" value="ECO:0007669"/>
    <property type="project" value="InterPro"/>
</dbReference>
<evidence type="ECO:0000256" key="11">
    <source>
        <dbReference type="ARBA" id="ARBA00023264"/>
    </source>
</evidence>
<dbReference type="EMBL" id="HBIZ01045876">
    <property type="protein sequence ID" value="CAE0776722.1"/>
    <property type="molecule type" value="Transcribed_RNA"/>
</dbReference>
<feature type="compositionally biased region" description="Basic and acidic residues" evidence="13">
    <location>
        <begin position="8"/>
        <end position="21"/>
    </location>
</feature>
<evidence type="ECO:0000259" key="14">
    <source>
        <dbReference type="PROSITE" id="PS50222"/>
    </source>
</evidence>
<dbReference type="GO" id="GO:0042171">
    <property type="term" value="F:lysophosphatidic acid acyltransferase activity"/>
    <property type="evidence" value="ECO:0007669"/>
    <property type="project" value="TreeGrafter"/>
</dbReference>
<dbReference type="InterPro" id="IPR002048">
    <property type="entry name" value="EF_hand_dom"/>
</dbReference>
<evidence type="ECO:0000256" key="10">
    <source>
        <dbReference type="ARBA" id="ARBA00023209"/>
    </source>
</evidence>
<dbReference type="GO" id="GO:0005783">
    <property type="term" value="C:endoplasmic reticulum"/>
    <property type="evidence" value="ECO:0007669"/>
    <property type="project" value="TreeGrafter"/>
</dbReference>
<dbReference type="InterPro" id="IPR011992">
    <property type="entry name" value="EF-hand-dom_pair"/>
</dbReference>
<evidence type="ECO:0000256" key="4">
    <source>
        <dbReference type="ARBA" id="ARBA00022516"/>
    </source>
</evidence>
<evidence type="ECO:0000256" key="2">
    <source>
        <dbReference type="ARBA" id="ARBA00005074"/>
    </source>
</evidence>
<dbReference type="PROSITE" id="PS50222">
    <property type="entry name" value="EF_HAND_2"/>
    <property type="match status" value="2"/>
</dbReference>
<name>A0A7S4F6M4_CHRCT</name>
<evidence type="ECO:0000256" key="5">
    <source>
        <dbReference type="ARBA" id="ARBA00022679"/>
    </source>
</evidence>
<sequence>MRTSGLGGDERGKFAPLKGDDAPSAIRPRTPLLRRVVNPFSYDRWQFSAMHILKMSLVAVTLFPVRFLLACALVPICATYCALVSLGADHSRPYGPVRSALLQPIRLAIRLLLWCYGYWRIPVRHMPGSGGASVLVVAPHYSFLDAIFMTYYELPSAVAKSEVARIPGIGRVARSLQTIFVDRRDKDSKRTATKAIRERTEVAGWPKTLLFPEGTCTNGRALITFKPGAFSVGKPVQPVLLHYGRYPIDVNANGPLSGYLPLFLAMLQPANSLSVTYLPVVYPSEAERADPYLFGNNVRQTMAAALGVPTTAHSYDDVWLQATARKFGIEQTFEVSAVRSLFNLDVSDIASLLSTFHSVDRSGEGLLSEADFRRALGLENVDGRYARRLFQFFNVEGTGAISFAEVVQGLALLSPECSVEDKMKLAFLMADLDATGGVSKASLGQLLDLVVAHEGAGTGAGEQDGESNVAGTSVAVTPPATIPTEVVGTKEASVALAPGERKTTSPASASVPESTFTPASLSEVASSAALVSPNLLPDGGEGSPKASVVPSAELSKATLRRRPSMVLKQFDTDGDELLSYAEFCEFLASHTEVLEASMQSARQRLLISGADSLADKCARIKTERKEQRRAATDAAR</sequence>
<gene>
    <name evidence="15" type="ORF">PCAR00345_LOCUS29361</name>
</gene>
<dbReference type="Gene3D" id="1.10.238.10">
    <property type="entry name" value="EF-hand"/>
    <property type="match status" value="1"/>
</dbReference>
<keyword evidence="4" id="KW-0444">Lipid biosynthesis</keyword>
<evidence type="ECO:0000256" key="9">
    <source>
        <dbReference type="ARBA" id="ARBA00023136"/>
    </source>
</evidence>
<feature type="region of interest" description="Disordered" evidence="13">
    <location>
        <begin position="495"/>
        <end position="514"/>
    </location>
</feature>
<dbReference type="SMART" id="SM00563">
    <property type="entry name" value="PlsC"/>
    <property type="match status" value="1"/>
</dbReference>
<evidence type="ECO:0000256" key="8">
    <source>
        <dbReference type="ARBA" id="ARBA00023098"/>
    </source>
</evidence>
<protein>
    <recommendedName>
        <fullName evidence="14">EF-hand domain-containing protein</fullName>
    </recommendedName>
</protein>
<dbReference type="PANTHER" id="PTHR23063:SF52">
    <property type="entry name" value="LYSOPHOSPHATIDYLCHOLINE ACYLTRANSFERASE"/>
    <property type="match status" value="1"/>
</dbReference>
<keyword evidence="5" id="KW-0808">Transferase</keyword>
<feature type="domain" description="EF-hand" evidence="14">
    <location>
        <begin position="566"/>
        <end position="593"/>
    </location>
</feature>
<keyword evidence="8" id="KW-0443">Lipid metabolism</keyword>
<proteinExistence type="inferred from homology"/>
<dbReference type="SUPFAM" id="SSF69593">
    <property type="entry name" value="Glycerol-3-phosphate (1)-acyltransferase"/>
    <property type="match status" value="1"/>
</dbReference>
<dbReference type="GO" id="GO:0016020">
    <property type="term" value="C:membrane"/>
    <property type="evidence" value="ECO:0007669"/>
    <property type="project" value="UniProtKB-SubCell"/>
</dbReference>
<dbReference type="SMART" id="SM00054">
    <property type="entry name" value="EFh"/>
    <property type="match status" value="4"/>
</dbReference>
<evidence type="ECO:0000256" key="12">
    <source>
        <dbReference type="ARBA" id="ARBA00023315"/>
    </source>
</evidence>
<dbReference type="AlphaFoldDB" id="A0A7S4F6M4"/>
<accession>A0A7S4F6M4</accession>
<dbReference type="GO" id="GO:0008654">
    <property type="term" value="P:phospholipid biosynthetic process"/>
    <property type="evidence" value="ECO:0007669"/>
    <property type="project" value="UniProtKB-KW"/>
</dbReference>
<comment type="pathway">
    <text evidence="2">Lipid metabolism; phospholipid metabolism.</text>
</comment>
<dbReference type="PANTHER" id="PTHR23063">
    <property type="entry name" value="PHOSPHOLIPID ACYLTRANSFERASE"/>
    <property type="match status" value="1"/>
</dbReference>
<dbReference type="Pfam" id="PF01553">
    <property type="entry name" value="Acyltransferase"/>
    <property type="match status" value="1"/>
</dbReference>
<keyword evidence="12" id="KW-0012">Acyltransferase</keyword>
<evidence type="ECO:0000256" key="7">
    <source>
        <dbReference type="ARBA" id="ARBA00022989"/>
    </source>
</evidence>
<keyword evidence="7" id="KW-1133">Transmembrane helix</keyword>
<keyword evidence="9" id="KW-0472">Membrane</keyword>